<evidence type="ECO:0000256" key="3">
    <source>
        <dbReference type="ARBA" id="ARBA00023004"/>
    </source>
</evidence>
<reference evidence="6" key="2">
    <citation type="submission" date="2021-04" db="EMBL/GenBank/DDBJ databases">
        <authorList>
            <person name="Gilroy R."/>
        </authorList>
    </citation>
    <scope>NUCLEOTIDE SEQUENCE</scope>
    <source>
        <strain evidence="6">1719</strain>
    </source>
</reference>
<dbReference type="SUPFAM" id="SSF63829">
    <property type="entry name" value="Calcium-dependent phosphotriesterase"/>
    <property type="match status" value="1"/>
</dbReference>
<dbReference type="Pfam" id="PF20601">
    <property type="entry name" value="DUF6797"/>
    <property type="match status" value="1"/>
</dbReference>
<dbReference type="Gene3D" id="1.10.760.10">
    <property type="entry name" value="Cytochrome c-like domain"/>
    <property type="match status" value="1"/>
</dbReference>
<dbReference type="GO" id="GO:0009055">
    <property type="term" value="F:electron transfer activity"/>
    <property type="evidence" value="ECO:0007669"/>
    <property type="project" value="InterPro"/>
</dbReference>
<dbReference type="GO" id="GO:0020037">
    <property type="term" value="F:heme binding"/>
    <property type="evidence" value="ECO:0007669"/>
    <property type="project" value="InterPro"/>
</dbReference>
<keyword evidence="3 4" id="KW-0408">Iron</keyword>
<reference evidence="6" key="1">
    <citation type="journal article" date="2021" name="PeerJ">
        <title>Extensive microbial diversity within the chicken gut microbiome revealed by metagenomics and culture.</title>
        <authorList>
            <person name="Gilroy R."/>
            <person name="Ravi A."/>
            <person name="Getino M."/>
            <person name="Pursley I."/>
            <person name="Horton D.L."/>
            <person name="Alikhan N.F."/>
            <person name="Baker D."/>
            <person name="Gharbi K."/>
            <person name="Hall N."/>
            <person name="Watson M."/>
            <person name="Adriaenssens E.M."/>
            <person name="Foster-Nyarko E."/>
            <person name="Jarju S."/>
            <person name="Secka A."/>
            <person name="Antonio M."/>
            <person name="Oren A."/>
            <person name="Chaudhuri R.R."/>
            <person name="La Ragione R."/>
            <person name="Hildebrand F."/>
            <person name="Pallen M.J."/>
        </authorList>
    </citation>
    <scope>NUCLEOTIDE SEQUENCE</scope>
    <source>
        <strain evidence="6">1719</strain>
    </source>
</reference>
<name>A0A9D2AYH1_9SPHI</name>
<proteinExistence type="predicted"/>
<comment type="caution">
    <text evidence="6">The sequence shown here is derived from an EMBL/GenBank/DDBJ whole genome shotgun (WGS) entry which is preliminary data.</text>
</comment>
<evidence type="ECO:0000256" key="2">
    <source>
        <dbReference type="ARBA" id="ARBA00022723"/>
    </source>
</evidence>
<dbReference type="Proteomes" id="UP000824156">
    <property type="component" value="Unassembled WGS sequence"/>
</dbReference>
<dbReference type="PROSITE" id="PS51007">
    <property type="entry name" value="CYTC"/>
    <property type="match status" value="1"/>
</dbReference>
<feature type="domain" description="Cytochrome c" evidence="5">
    <location>
        <begin position="833"/>
        <end position="930"/>
    </location>
</feature>
<dbReference type="Gene3D" id="2.120.10.30">
    <property type="entry name" value="TolB, C-terminal domain"/>
    <property type="match status" value="1"/>
</dbReference>
<protein>
    <submittedName>
        <fullName evidence="6">C-type cytochrome</fullName>
    </submittedName>
</protein>
<evidence type="ECO:0000256" key="1">
    <source>
        <dbReference type="ARBA" id="ARBA00022617"/>
    </source>
</evidence>
<sequence length="931" mass="104033">MQSENLLYGDKNVAVRIGKVFLLFLGICAVISCQNAGPVNVIEDNDYDSLSFNPFVETDFPYITTSLDLREIGEAFPLENYAPRVLAINLSKEDTYMAFDTDLLRWVVGWTGDFVAMTNMSQISYSDSFNKSNQISTILGRPQFANGIYPGGSLHKPDFEDPRVVPDENTYTWGPIDPSLGKWKGQYVYEQDVILNYEISGVDVLEWPGVWEAEKESLFLRRVAVDAHKDPLFINVAEVGDVQEIKSQQSILTVTHNSDSVTAVFAYDNQSKELIDLQHYSDRYVTLALAPSEKKSQVSILLWKGTQREFDAIQAEATNQDFSFEFPNYKKGGENLWDEKIYTKAKLADDTAAYVLDEIVLPMPNPWKRNVRVGDIAFFKNGDAAAVTFEGDVWIIKNLNRSLSKVEWTRFASGLYEPMSVEIVDDEIYVFGKDGIVKLHDLNRDGMADYYENFSNIMEQSMESREWAGDMVADPNGGFFIAKGSTLNLGPKFAPFVMTGFREGNRHSGTILQVSADGQQVDYYATGLRIPYIGVNPENSQVYASDQQGNFVPSTPVYKVEKGDYFGVPASSHSKVEPEVTPPLVWIPHNVDRSGISQVWVGSKNKKMGPLSGSLLHVSFGRPGLFRVLEDTGSAIPQGAVQFINQEYPAPTLQATEHPKDGQIYIAGFNIWGSNSKGISALTRLRYTGVMDYQVQSFEAGQGGIVLRFNEVIEDVNELDLKRWDYLRTEEYGSGHYKLDGSPGQEELVVLDYKLSKDKKSVLLVVNNMEKAMQYELNYRMTFRDGKSIKDGFYFTVHNVGSLVLNKEFGAIDFQAIYQNSAAKAEGAKESEISAERGEALFKQLGCNGCHAIDGGTAGMYGPSLDKMYGSEREFTDGTKAIADDEYIKESVLEPLKKIVKGYNPEMPSYVGILDDNDIASITLYLKGLNQ</sequence>
<dbReference type="EMBL" id="DXEZ01000162">
    <property type="protein sequence ID" value="HIX54535.1"/>
    <property type="molecule type" value="Genomic_DNA"/>
</dbReference>
<evidence type="ECO:0000256" key="4">
    <source>
        <dbReference type="PROSITE-ProRule" id="PRU00433"/>
    </source>
</evidence>
<dbReference type="Pfam" id="PF00034">
    <property type="entry name" value="Cytochrom_C"/>
    <property type="match status" value="1"/>
</dbReference>
<dbReference type="InterPro" id="IPR036909">
    <property type="entry name" value="Cyt_c-like_dom_sf"/>
</dbReference>
<accession>A0A9D2AYH1</accession>
<dbReference type="InterPro" id="IPR011042">
    <property type="entry name" value="6-blade_b-propeller_TolB-like"/>
</dbReference>
<keyword evidence="1 4" id="KW-0349">Heme</keyword>
<dbReference type="AlphaFoldDB" id="A0A9D2AYH1"/>
<dbReference type="InterPro" id="IPR046476">
    <property type="entry name" value="DUF6797"/>
</dbReference>
<dbReference type="PANTHER" id="PTHR33546:SF1">
    <property type="entry name" value="LARGE, MULTIFUNCTIONAL SECRETED PROTEIN"/>
    <property type="match status" value="1"/>
</dbReference>
<organism evidence="6 7">
    <name type="scientific">Candidatus Sphingobacterium stercoripullorum</name>
    <dbReference type="NCBI Taxonomy" id="2838759"/>
    <lineage>
        <taxon>Bacteria</taxon>
        <taxon>Pseudomonadati</taxon>
        <taxon>Bacteroidota</taxon>
        <taxon>Sphingobacteriia</taxon>
        <taxon>Sphingobacteriales</taxon>
        <taxon>Sphingobacteriaceae</taxon>
        <taxon>Sphingobacterium</taxon>
    </lineage>
</organism>
<keyword evidence="2 4" id="KW-0479">Metal-binding</keyword>
<dbReference type="SUPFAM" id="SSF46626">
    <property type="entry name" value="Cytochrome c"/>
    <property type="match status" value="1"/>
</dbReference>
<dbReference type="InterPro" id="IPR009056">
    <property type="entry name" value="Cyt_c-like_dom"/>
</dbReference>
<evidence type="ECO:0000259" key="5">
    <source>
        <dbReference type="PROSITE" id="PS51007"/>
    </source>
</evidence>
<evidence type="ECO:0000313" key="6">
    <source>
        <dbReference type="EMBL" id="HIX54535.1"/>
    </source>
</evidence>
<evidence type="ECO:0000313" key="7">
    <source>
        <dbReference type="Proteomes" id="UP000824156"/>
    </source>
</evidence>
<gene>
    <name evidence="6" type="ORF">H9853_05875</name>
</gene>
<dbReference type="GO" id="GO:0046872">
    <property type="term" value="F:metal ion binding"/>
    <property type="evidence" value="ECO:0007669"/>
    <property type="project" value="UniProtKB-KW"/>
</dbReference>
<dbReference type="PANTHER" id="PTHR33546">
    <property type="entry name" value="LARGE, MULTIFUNCTIONAL SECRETED PROTEIN-RELATED"/>
    <property type="match status" value="1"/>
</dbReference>